<comment type="cofactor">
    <cofactor evidence="1 8">
        <name>FAD</name>
        <dbReference type="ChEBI" id="CHEBI:57692"/>
    </cofactor>
</comment>
<evidence type="ECO:0000256" key="2">
    <source>
        <dbReference type="ARBA" id="ARBA00004569"/>
    </source>
</evidence>
<evidence type="ECO:0000256" key="5">
    <source>
        <dbReference type="ARBA" id="ARBA00023002"/>
    </source>
</evidence>
<feature type="domain" description="ERV/ALR sulfhydryl oxidase" evidence="10">
    <location>
        <begin position="106"/>
        <end position="206"/>
    </location>
</feature>
<feature type="compositionally biased region" description="Polar residues" evidence="9">
    <location>
        <begin position="83"/>
        <end position="92"/>
    </location>
</feature>
<dbReference type="InterPro" id="IPR017905">
    <property type="entry name" value="ERV/ALR_sulphydryl_oxidase"/>
</dbReference>
<dbReference type="PANTHER" id="PTHR12645">
    <property type="entry name" value="ALR/ERV"/>
    <property type="match status" value="1"/>
</dbReference>
<keyword evidence="7" id="KW-1015">Disulfide bond</keyword>
<keyword evidence="5 8" id="KW-0560">Oxidoreductase</keyword>
<dbReference type="GO" id="GO:0016971">
    <property type="term" value="F:flavin-dependent sulfhydryl oxidase activity"/>
    <property type="evidence" value="ECO:0007669"/>
    <property type="project" value="InterPro"/>
</dbReference>
<sequence>ETDTTGKPEAKDASRAKHGPESGMSIYIDPVTGQKIPMKDGKPCRTCIDMKTWKRLGKVASAKDAAESPKTTEDGKKDATKSVAESNATAKSVSPADDTEWRRKNCPPDVEALGSSTWTLLHTMAAYYPERPAPSQMDSMKMFFEGFAQHYPCWFCKGDFQKSVAANPIQVGSRKKLSQWLCDRHNEVNEKLGKPKFDCTKVFERWLEGPPNGKCD</sequence>
<dbReference type="PANTHER" id="PTHR12645:SF0">
    <property type="entry name" value="FAD-LINKED SULFHYDRYL OXIDASE ALR"/>
    <property type="match status" value="1"/>
</dbReference>
<protein>
    <recommendedName>
        <fullName evidence="8">Sulfhydryl oxidase</fullName>
        <ecNumber evidence="8">1.8.3.2</ecNumber>
    </recommendedName>
</protein>
<dbReference type="FunFam" id="1.20.120.310:FF:000003">
    <property type="entry name" value="Sulfhydryl oxidase"/>
    <property type="match status" value="1"/>
</dbReference>
<dbReference type="Gene3D" id="1.20.120.310">
    <property type="entry name" value="ERV/ALR sulfhydryl oxidase domain"/>
    <property type="match status" value="1"/>
</dbReference>
<organism evidence="11 12">
    <name type="scientific">Mortierella isabellina</name>
    <name type="common">Filamentous fungus</name>
    <name type="synonym">Umbelopsis isabellina</name>
    <dbReference type="NCBI Taxonomy" id="91625"/>
    <lineage>
        <taxon>Eukaryota</taxon>
        <taxon>Fungi</taxon>
        <taxon>Fungi incertae sedis</taxon>
        <taxon>Mucoromycota</taxon>
        <taxon>Mucoromycotina</taxon>
        <taxon>Umbelopsidomycetes</taxon>
        <taxon>Umbelopsidales</taxon>
        <taxon>Umbelopsidaceae</taxon>
        <taxon>Umbelopsis</taxon>
    </lineage>
</organism>
<dbReference type="Pfam" id="PF04777">
    <property type="entry name" value="Evr1_Alr"/>
    <property type="match status" value="1"/>
</dbReference>
<dbReference type="AlphaFoldDB" id="A0A8H7PKQ4"/>
<dbReference type="PROSITE" id="PS51324">
    <property type="entry name" value="ERV_ALR"/>
    <property type="match status" value="1"/>
</dbReference>
<evidence type="ECO:0000259" key="10">
    <source>
        <dbReference type="PROSITE" id="PS51324"/>
    </source>
</evidence>
<dbReference type="EC" id="1.8.3.2" evidence="8"/>
<dbReference type="OrthoDB" id="17199at2759"/>
<evidence type="ECO:0000256" key="4">
    <source>
        <dbReference type="ARBA" id="ARBA00022827"/>
    </source>
</evidence>
<evidence type="ECO:0000256" key="3">
    <source>
        <dbReference type="ARBA" id="ARBA00022630"/>
    </source>
</evidence>
<gene>
    <name evidence="11" type="ORF">INT43_001310</name>
</gene>
<evidence type="ECO:0000313" key="11">
    <source>
        <dbReference type="EMBL" id="KAG2175663.1"/>
    </source>
</evidence>
<evidence type="ECO:0000256" key="1">
    <source>
        <dbReference type="ARBA" id="ARBA00001974"/>
    </source>
</evidence>
<proteinExistence type="predicted"/>
<dbReference type="InterPro" id="IPR036774">
    <property type="entry name" value="ERV/ALR_sulphydryl_oxid_sf"/>
</dbReference>
<name>A0A8H7PKQ4_MORIS</name>
<dbReference type="EMBL" id="JAEPQZ010000011">
    <property type="protein sequence ID" value="KAG2175663.1"/>
    <property type="molecule type" value="Genomic_DNA"/>
</dbReference>
<dbReference type="GO" id="GO:0050660">
    <property type="term" value="F:flavin adenine dinucleotide binding"/>
    <property type="evidence" value="ECO:0007669"/>
    <property type="project" value="TreeGrafter"/>
</dbReference>
<evidence type="ECO:0000256" key="7">
    <source>
        <dbReference type="ARBA" id="ARBA00023157"/>
    </source>
</evidence>
<feature type="region of interest" description="Disordered" evidence="9">
    <location>
        <begin position="1"/>
        <end position="42"/>
    </location>
</feature>
<feature type="non-terminal residue" evidence="11">
    <location>
        <position position="1"/>
    </location>
</feature>
<reference evidence="11" key="1">
    <citation type="submission" date="2020-12" db="EMBL/GenBank/DDBJ databases">
        <title>Metabolic potential, ecology and presence of endohyphal bacteria is reflected in genomic diversity of Mucoromycotina.</title>
        <authorList>
            <person name="Muszewska A."/>
            <person name="Okrasinska A."/>
            <person name="Steczkiewicz K."/>
            <person name="Drgas O."/>
            <person name="Orlowska M."/>
            <person name="Perlinska-Lenart U."/>
            <person name="Aleksandrzak-Piekarczyk T."/>
            <person name="Szatraj K."/>
            <person name="Zielenkiewicz U."/>
            <person name="Pilsyk S."/>
            <person name="Malc E."/>
            <person name="Mieczkowski P."/>
            <person name="Kruszewska J.S."/>
            <person name="Biernat P."/>
            <person name="Pawlowska J."/>
        </authorList>
    </citation>
    <scope>NUCLEOTIDE SEQUENCE</scope>
    <source>
        <strain evidence="11">WA0000067209</strain>
    </source>
</reference>
<dbReference type="GO" id="GO:0005758">
    <property type="term" value="C:mitochondrial intermembrane space"/>
    <property type="evidence" value="ECO:0007669"/>
    <property type="project" value="UniProtKB-SubCell"/>
</dbReference>
<dbReference type="InterPro" id="IPR039799">
    <property type="entry name" value="ALR/ERV"/>
</dbReference>
<feature type="compositionally biased region" description="Basic and acidic residues" evidence="9">
    <location>
        <begin position="64"/>
        <end position="80"/>
    </location>
</feature>
<dbReference type="Proteomes" id="UP000654370">
    <property type="component" value="Unassembled WGS sequence"/>
</dbReference>
<evidence type="ECO:0000313" key="12">
    <source>
        <dbReference type="Proteomes" id="UP000654370"/>
    </source>
</evidence>
<accession>A0A8H7PKQ4</accession>
<feature type="compositionally biased region" description="Basic and acidic residues" evidence="9">
    <location>
        <begin position="1"/>
        <end position="20"/>
    </location>
</feature>
<keyword evidence="6" id="KW-0496">Mitochondrion</keyword>
<keyword evidence="4 8" id="KW-0274">FAD</keyword>
<evidence type="ECO:0000256" key="9">
    <source>
        <dbReference type="SAM" id="MobiDB-lite"/>
    </source>
</evidence>
<feature type="region of interest" description="Disordered" evidence="9">
    <location>
        <begin position="58"/>
        <end position="108"/>
    </location>
</feature>
<keyword evidence="3 8" id="KW-0285">Flavoprotein</keyword>
<keyword evidence="12" id="KW-1185">Reference proteome</keyword>
<dbReference type="SUPFAM" id="SSF69000">
    <property type="entry name" value="FAD-dependent thiol oxidase"/>
    <property type="match status" value="1"/>
</dbReference>
<comment type="caution">
    <text evidence="11">The sequence shown here is derived from an EMBL/GenBank/DDBJ whole genome shotgun (WGS) entry which is preliminary data.</text>
</comment>
<comment type="subcellular location">
    <subcellularLocation>
        <location evidence="2">Mitochondrion intermembrane space</location>
    </subcellularLocation>
</comment>
<comment type="catalytic activity">
    <reaction evidence="8">
        <text>2 R'C(R)SH + O2 = R'C(R)S-S(R)CR' + H2O2</text>
        <dbReference type="Rhea" id="RHEA:17357"/>
        <dbReference type="ChEBI" id="CHEBI:15379"/>
        <dbReference type="ChEBI" id="CHEBI:16240"/>
        <dbReference type="ChEBI" id="CHEBI:16520"/>
        <dbReference type="ChEBI" id="CHEBI:17412"/>
        <dbReference type="EC" id="1.8.3.2"/>
    </reaction>
</comment>
<evidence type="ECO:0000256" key="6">
    <source>
        <dbReference type="ARBA" id="ARBA00023128"/>
    </source>
</evidence>
<evidence type="ECO:0000256" key="8">
    <source>
        <dbReference type="RuleBase" id="RU371123"/>
    </source>
</evidence>